<dbReference type="OrthoDB" id="2454526at2"/>
<accession>A0A5S3QPU2</accession>
<evidence type="ECO:0000313" key="2">
    <source>
        <dbReference type="EMBL" id="TMN23829.1"/>
    </source>
</evidence>
<dbReference type="EMBL" id="VCIA01000001">
    <property type="protein sequence ID" value="TMN23829.1"/>
    <property type="molecule type" value="Genomic_DNA"/>
</dbReference>
<name>A0A5S3QPU2_9BACI</name>
<feature type="transmembrane region" description="Helical" evidence="1">
    <location>
        <begin position="55"/>
        <end position="74"/>
    </location>
</feature>
<keyword evidence="1" id="KW-1133">Transmembrane helix</keyword>
<protein>
    <submittedName>
        <fullName evidence="2">Uncharacterized protein</fullName>
    </submittedName>
</protein>
<evidence type="ECO:0000256" key="1">
    <source>
        <dbReference type="SAM" id="Phobius"/>
    </source>
</evidence>
<evidence type="ECO:0000313" key="3">
    <source>
        <dbReference type="Proteomes" id="UP000306980"/>
    </source>
</evidence>
<keyword evidence="1" id="KW-0472">Membrane</keyword>
<comment type="caution">
    <text evidence="2">The sequence shown here is derived from an EMBL/GenBank/DDBJ whole genome shotgun (WGS) entry which is preliminary data.</text>
</comment>
<organism evidence="2 3">
    <name type="scientific">Lentibacillus cibarius</name>
    <dbReference type="NCBI Taxonomy" id="2583219"/>
    <lineage>
        <taxon>Bacteria</taxon>
        <taxon>Bacillati</taxon>
        <taxon>Bacillota</taxon>
        <taxon>Bacilli</taxon>
        <taxon>Bacillales</taxon>
        <taxon>Bacillaceae</taxon>
        <taxon>Lentibacillus</taxon>
    </lineage>
</organism>
<gene>
    <name evidence="2" type="ORF">FFL34_08515</name>
</gene>
<keyword evidence="1" id="KW-0812">Transmembrane</keyword>
<dbReference type="Proteomes" id="UP000306980">
    <property type="component" value="Unassembled WGS sequence"/>
</dbReference>
<reference evidence="2 3" key="1">
    <citation type="submission" date="2019-05" db="EMBL/GenBank/DDBJ databases">
        <title>Genomic analysis of Lentibacillus sp. NKC220-2.</title>
        <authorList>
            <person name="Oh Y.J."/>
        </authorList>
    </citation>
    <scope>NUCLEOTIDE SEQUENCE [LARGE SCALE GENOMIC DNA]</scope>
    <source>
        <strain evidence="2 3">NKC220-2</strain>
    </source>
</reference>
<sequence>MFNEKIYVLAISFIILFAAFQVLSGYLVTFFYTPDITSAWNQADNLFNNTILKGGSSYTSLLIAFLAATLAYFIPKIFVKDSTR</sequence>
<proteinExistence type="predicted"/>
<feature type="transmembrane region" description="Helical" evidence="1">
    <location>
        <begin position="7"/>
        <end position="32"/>
    </location>
</feature>
<dbReference type="AlphaFoldDB" id="A0A5S3QPU2"/>